<comment type="function">
    <text evidence="16">Binds to extracellular matrix proteins. Binds to pathogen-associated molecular patterns (PAMPs) present on the cell walls of Gram-positive and Gram-negative bacteria and fungi, behaving as a pattern recognition receptor (PRR). Induces bacterial and fungal aggregation and subsequent inhibition of PAMP-induced cytokine release. Does not possess intrinsic bactericidal activity. May play a role in the innate defense and homeostasis of certain epithelial surfaces.</text>
</comment>
<keyword evidence="3" id="KW-0964">Secreted</keyword>
<dbReference type="EMBL" id="GG666537">
    <property type="protein sequence ID" value="EEN57959.1"/>
    <property type="molecule type" value="Genomic_DNA"/>
</dbReference>
<evidence type="ECO:0000256" key="2">
    <source>
        <dbReference type="ARBA" id="ARBA00004606"/>
    </source>
</evidence>
<dbReference type="SUPFAM" id="SSF56496">
    <property type="entry name" value="Fibrinogen C-terminal domain-like"/>
    <property type="match status" value="1"/>
</dbReference>
<evidence type="ECO:0000256" key="6">
    <source>
        <dbReference type="ARBA" id="ARBA00022729"/>
    </source>
</evidence>
<dbReference type="PROSITE" id="PS00420">
    <property type="entry name" value="SRCR_1"/>
    <property type="match status" value="4"/>
</dbReference>
<keyword evidence="20" id="KW-0175">Coiled coil</keyword>
<dbReference type="PROSITE" id="PS50287">
    <property type="entry name" value="SRCR_2"/>
    <property type="match status" value="4"/>
</dbReference>
<keyword evidence="15" id="KW-0325">Glycoprotein</keyword>
<dbReference type="FunFam" id="3.10.250.10:FF:000001">
    <property type="entry name" value="Lysyl oxidase 4 isoform X1"/>
    <property type="match status" value="2"/>
</dbReference>
<name>C3YP68_BRAFL</name>
<keyword evidence="7" id="KW-0677">Repeat</keyword>
<evidence type="ECO:0000256" key="12">
    <source>
        <dbReference type="ARBA" id="ARBA00023136"/>
    </source>
</evidence>
<dbReference type="InterPro" id="IPR036465">
    <property type="entry name" value="vWFA_dom_sf"/>
</dbReference>
<sequence length="1386" mass="149507">MGSEKLYETSSPARGAARDQRVHSWLAIIAALIVAATVVIVSFFTMFVMVRQGAELGETKSHLIKMEVQLSHLKDMEAHLKEMEAQVKETEAQVQEMRQWREHLNMQVSPQGPRAREQQHGAGRGKSATFLYGAEVHRRAKRSVSNIGNFANKVTLPTTLGGCLAGNPGEPGRDGRDGSTGPVGPSGPAGPTGLTGPRGNQGPPGVTGTAGPMGQRGYPGPTGSPGSPGPAGPPGPPGSCCCSTPTSHPPPTTRSPFPTAEPCVVTSDLFFVLDGSGSVSVSDFETVKQFVVAVVSAFTIGLADTRVGVLQYSTSSSLECNLGDHPDEASFVSAINTLVYQKGGNTYTGAAMEFARQNAAWRPAPVPKIMIVLTDGKSSDSVVAAAQALAADQVAVFAIGVGSFDHSELLEITNNKPGRVFELDDFDVLAQSINRIVRAVCSAQTTLLTTWSTTFPQTTEDPMPTFPTPEPCHLTPDLFFVLDGSGSVSVSDFETVKQFVVAVVSAFTIGLAETRVGVLQYSTSSTLACNLGDHPDEASFVSAINTMTYQKGGSTYTGAALEFARQNAAWRPAPVSRIMIVLTDGQSHDSVVAAAQALAADQVTVFAIGVGSFDHSELLEITSNKLGHVFELDDFNAMAQNITQIVRAVCKDTTIRLVGGSDDNEGRVEIYHNGQWGTVCDDSWSLSDAEVVCRQLGFPGAERATSRAFFGQGTGQIWLDNVRCTGTLRLAGGTVDREGRVEVYHKGQWGTVCDDGWGQTDAEVVCRQLGFPGAERATSSGYFGRGNGQIWLTQVGCTGTPPPRLIGGSGDHEGRVEVYCNRQWGTVCDDNWSLRDADVVCRQLGFVGAKSAPCCSTFGRGYGPIWLDEVGCSGTSQTTQRPPVTPATTSFPWSSTTNVGLTLATFADDDPCSPGQHRVLNEPWRNFGRRKYVGNCDRNFNGEWYRFMGLAGSQMLTRNPERGTTCGTSTPIWMNGTHPTPADGEVSRQVCSYWYSRNPCRYPATIQVKACRGGYYVYKLPSTRNYCNYGYCGDTAVRLAGGTGDHEGRVEIFHNGQWGTVCDNNWSLRDAEVVCRQLGFPGARQATTGASFGSGTGPIWLDGVGCRGSETALQLCSHDGWGTHSCGHHQDAGVVCVDIIDCYQYYTSGQRTNGVYTVGLESSGVQAYCDISDGGWTVIQRRQDGSVPFNRTWEEYKLGFGDPSGEYWLGNEIIHLLTKHKNYRLQIDLTDFEGNRLYQDYSNFMVHDEADNYRLWYSWDGHGTDGNWPIHRSQNFSTVDRDNDNWSGGQCSHAEGGGKGGWWFRECGFPNFNGCYRGKCGPTCSGRDGLTWQSSEGDWHLLKSVVMKIRATSSLPTTEGRVGPLSVRCFSPPGPGRLTHPVSSSS</sequence>
<dbReference type="FunFam" id="3.40.50.410:FF:000003">
    <property type="entry name" value="Collagen type VI alpha 3 chain"/>
    <property type="match status" value="2"/>
</dbReference>
<feature type="disulfide bond" evidence="19">
    <location>
        <begin position="1075"/>
        <end position="1136"/>
    </location>
</feature>
<dbReference type="PANTHER" id="PTHR48071">
    <property type="entry name" value="SRCR DOMAIN-CONTAINING PROTEIN"/>
    <property type="match status" value="1"/>
</dbReference>
<keyword evidence="12 22" id="KW-0472">Membrane</keyword>
<dbReference type="InterPro" id="IPR036056">
    <property type="entry name" value="Fibrinogen-like_C"/>
</dbReference>
<dbReference type="CDD" id="cd00087">
    <property type="entry name" value="FReD"/>
    <property type="match status" value="1"/>
</dbReference>
<feature type="disulfide bond" evidence="19">
    <location>
        <begin position="1062"/>
        <end position="1126"/>
    </location>
</feature>
<dbReference type="SUPFAM" id="SSF56487">
    <property type="entry name" value="SRCR-like"/>
    <property type="match status" value="4"/>
</dbReference>
<feature type="coiled-coil region" evidence="20">
    <location>
        <begin position="66"/>
        <end position="100"/>
    </location>
</feature>
<evidence type="ECO:0000256" key="17">
    <source>
        <dbReference type="ARBA" id="ARBA00064153"/>
    </source>
</evidence>
<evidence type="ECO:0000256" key="18">
    <source>
        <dbReference type="ARBA" id="ARBA00069168"/>
    </source>
</evidence>
<dbReference type="InParanoid" id="C3YP68"/>
<keyword evidence="9" id="KW-0735">Signal-anchor</keyword>
<evidence type="ECO:0000256" key="8">
    <source>
        <dbReference type="ARBA" id="ARBA00022889"/>
    </source>
</evidence>
<dbReference type="PRINTS" id="PR00258">
    <property type="entry name" value="SPERACTRCPTR"/>
</dbReference>
<dbReference type="FunFam" id="3.10.250.10:FF:000007">
    <property type="entry name" value="Soluble scavenger receptor cysteine-rich domain-containing protein SSC5D"/>
    <property type="match status" value="1"/>
</dbReference>
<dbReference type="InterPro" id="IPR036772">
    <property type="entry name" value="SRCR-like_dom_sf"/>
</dbReference>
<dbReference type="SUPFAM" id="SSF53300">
    <property type="entry name" value="vWA-like"/>
    <property type="match status" value="2"/>
</dbReference>
<dbReference type="Pfam" id="PF23283">
    <property type="entry name" value="D8C_UMOD"/>
    <property type="match status" value="1"/>
</dbReference>
<dbReference type="InterPro" id="IPR008160">
    <property type="entry name" value="Collagen"/>
</dbReference>
<comment type="subcellular location">
    <subcellularLocation>
        <location evidence="2">Membrane</location>
        <topology evidence="2">Single-pass type II membrane protein</topology>
    </subcellularLocation>
    <subcellularLocation>
        <location evidence="1">Secreted</location>
        <location evidence="1">Extracellular space</location>
        <location evidence="1">Extracellular matrix</location>
    </subcellularLocation>
</comment>
<dbReference type="InterPro" id="IPR002181">
    <property type="entry name" value="Fibrinogen_a/b/g_C_dom"/>
</dbReference>
<evidence type="ECO:0000256" key="19">
    <source>
        <dbReference type="PROSITE-ProRule" id="PRU00196"/>
    </source>
</evidence>
<feature type="domain" description="VWFA" evidence="23">
    <location>
        <begin position="268"/>
        <end position="436"/>
    </location>
</feature>
<organism>
    <name type="scientific">Branchiostoma floridae</name>
    <name type="common">Florida lancelet</name>
    <name type="synonym">Amphioxus</name>
    <dbReference type="NCBI Taxonomy" id="7739"/>
    <lineage>
        <taxon>Eukaryota</taxon>
        <taxon>Metazoa</taxon>
        <taxon>Chordata</taxon>
        <taxon>Cephalochordata</taxon>
        <taxon>Leptocardii</taxon>
        <taxon>Amphioxiformes</taxon>
        <taxon>Branchiostomatidae</taxon>
        <taxon>Branchiostoma</taxon>
    </lineage>
</organism>
<keyword evidence="10 22" id="KW-1133">Transmembrane helix</keyword>
<evidence type="ECO:0000259" key="23">
    <source>
        <dbReference type="PROSITE" id="PS50234"/>
    </source>
</evidence>
<keyword evidence="5 22" id="KW-0812">Transmembrane</keyword>
<evidence type="ECO:0000256" key="20">
    <source>
        <dbReference type="SAM" id="Coils"/>
    </source>
</evidence>
<dbReference type="Pfam" id="PF00147">
    <property type="entry name" value="Fibrinogen_C"/>
    <property type="match status" value="1"/>
</dbReference>
<evidence type="ECO:0000256" key="7">
    <source>
        <dbReference type="ARBA" id="ARBA00022737"/>
    </source>
</evidence>
<dbReference type="eggNOG" id="KOG3544">
    <property type="taxonomic scope" value="Eukaryota"/>
</dbReference>
<feature type="disulfide bond" evidence="19">
    <location>
        <begin position="1106"/>
        <end position="1116"/>
    </location>
</feature>
<evidence type="ECO:0000256" key="1">
    <source>
        <dbReference type="ARBA" id="ARBA00004498"/>
    </source>
</evidence>
<evidence type="ECO:0000256" key="22">
    <source>
        <dbReference type="SAM" id="Phobius"/>
    </source>
</evidence>
<evidence type="ECO:0000259" key="24">
    <source>
        <dbReference type="PROSITE" id="PS50287"/>
    </source>
</evidence>
<feature type="domain" description="SRCR" evidence="24">
    <location>
        <begin position="763"/>
        <end position="805"/>
    </location>
</feature>
<dbReference type="eggNOG" id="KOG2579">
    <property type="taxonomic scope" value="Eukaryota"/>
</dbReference>
<evidence type="ECO:0000256" key="14">
    <source>
        <dbReference type="ARBA" id="ARBA00023170"/>
    </source>
</evidence>
<accession>C3YP68</accession>
<evidence type="ECO:0000259" key="25">
    <source>
        <dbReference type="PROSITE" id="PS51406"/>
    </source>
</evidence>
<keyword evidence="11" id="KW-0176">Collagen</keyword>
<dbReference type="GO" id="GO:0007155">
    <property type="term" value="P:cell adhesion"/>
    <property type="evidence" value="ECO:0007669"/>
    <property type="project" value="UniProtKB-KW"/>
</dbReference>
<reference evidence="26" key="1">
    <citation type="journal article" date="2008" name="Nature">
        <title>The amphioxus genome and the evolution of the chordate karyotype.</title>
        <authorList>
            <consortium name="US DOE Joint Genome Institute (JGI-PGF)"/>
            <person name="Putnam N.H."/>
            <person name="Butts T."/>
            <person name="Ferrier D.E.K."/>
            <person name="Furlong R.F."/>
            <person name="Hellsten U."/>
            <person name="Kawashima T."/>
            <person name="Robinson-Rechavi M."/>
            <person name="Shoguchi E."/>
            <person name="Terry A."/>
            <person name="Yu J.-K."/>
            <person name="Benito-Gutierrez E.L."/>
            <person name="Dubchak I."/>
            <person name="Garcia-Fernandez J."/>
            <person name="Gibson-Brown J.J."/>
            <person name="Grigoriev I.V."/>
            <person name="Horton A.C."/>
            <person name="de Jong P.J."/>
            <person name="Jurka J."/>
            <person name="Kapitonov V.V."/>
            <person name="Kohara Y."/>
            <person name="Kuroki Y."/>
            <person name="Lindquist E."/>
            <person name="Lucas S."/>
            <person name="Osoegawa K."/>
            <person name="Pennacchio L.A."/>
            <person name="Salamov A.A."/>
            <person name="Satou Y."/>
            <person name="Sauka-Spengler T."/>
            <person name="Schmutz J."/>
            <person name="Shin-I T."/>
            <person name="Toyoda A."/>
            <person name="Bronner-Fraser M."/>
            <person name="Fujiyama A."/>
            <person name="Holland L.Z."/>
            <person name="Holland P.W.H."/>
            <person name="Satoh N."/>
            <person name="Rokhsar D.S."/>
        </authorList>
    </citation>
    <scope>NUCLEOTIDE SEQUENCE [LARGE SCALE GENOMIC DNA]</scope>
    <source>
        <strain evidence="26">S238N-H82</strain>
        <tissue evidence="26">Testes</tissue>
    </source>
</reference>
<dbReference type="GO" id="GO:0005581">
    <property type="term" value="C:collagen trimer"/>
    <property type="evidence" value="ECO:0007669"/>
    <property type="project" value="UniProtKB-KW"/>
</dbReference>
<dbReference type="Pfam" id="PF00530">
    <property type="entry name" value="SRCR"/>
    <property type="match status" value="4"/>
</dbReference>
<dbReference type="PROSITE" id="PS51406">
    <property type="entry name" value="FIBRINOGEN_C_2"/>
    <property type="match status" value="1"/>
</dbReference>
<keyword evidence="8" id="KW-0130">Cell adhesion</keyword>
<feature type="domain" description="SRCR" evidence="24">
    <location>
        <begin position="655"/>
        <end position="767"/>
    </location>
</feature>
<dbReference type="STRING" id="7739.C3YP68"/>
<dbReference type="PANTHER" id="PTHR48071:SF18">
    <property type="entry name" value="DELETED IN MALIGNANT BRAIN TUMORS 1 PROTEIN-RELATED"/>
    <property type="match status" value="1"/>
</dbReference>
<dbReference type="Pfam" id="PF00092">
    <property type="entry name" value="VWA"/>
    <property type="match status" value="2"/>
</dbReference>
<evidence type="ECO:0000256" key="11">
    <source>
        <dbReference type="ARBA" id="ARBA00023119"/>
    </source>
</evidence>
<dbReference type="PRINTS" id="PR00453">
    <property type="entry name" value="VWFADOMAIN"/>
</dbReference>
<evidence type="ECO:0000256" key="21">
    <source>
        <dbReference type="SAM" id="MobiDB-lite"/>
    </source>
</evidence>
<feature type="domain" description="Fibrinogen C-terminal" evidence="25">
    <location>
        <begin position="1133"/>
        <end position="1353"/>
    </location>
</feature>
<dbReference type="InterPro" id="IPR001190">
    <property type="entry name" value="SRCR"/>
</dbReference>
<dbReference type="CDD" id="cd01450">
    <property type="entry name" value="vWFA_subfamily_ECM"/>
    <property type="match status" value="1"/>
</dbReference>
<dbReference type="InterPro" id="IPR057774">
    <property type="entry name" value="D8C_UMOD/GP2/OIT3-like"/>
</dbReference>
<evidence type="ECO:0000256" key="16">
    <source>
        <dbReference type="ARBA" id="ARBA00058074"/>
    </source>
</evidence>
<feature type="transmembrane region" description="Helical" evidence="22">
    <location>
        <begin position="24"/>
        <end position="50"/>
    </location>
</feature>
<gene>
    <name evidence="26" type="ORF">BRAFLDRAFT_86431</name>
</gene>
<dbReference type="SMART" id="SM00186">
    <property type="entry name" value="FBG"/>
    <property type="match status" value="1"/>
</dbReference>
<proteinExistence type="predicted"/>
<evidence type="ECO:0000256" key="3">
    <source>
        <dbReference type="ARBA" id="ARBA00022525"/>
    </source>
</evidence>
<evidence type="ECO:0000256" key="9">
    <source>
        <dbReference type="ARBA" id="ARBA00022968"/>
    </source>
</evidence>
<dbReference type="Gene3D" id="3.40.50.410">
    <property type="entry name" value="von Willebrand factor, type A domain"/>
    <property type="match status" value="2"/>
</dbReference>
<keyword evidence="13 19" id="KW-1015">Disulfide bond</keyword>
<dbReference type="FunFam" id="3.10.250.10:FF:000011">
    <property type="entry name" value="Scavenger receptor class A member 5"/>
    <property type="match status" value="1"/>
</dbReference>
<keyword evidence="6" id="KW-0732">Signal</keyword>
<dbReference type="SMART" id="SM00202">
    <property type="entry name" value="SR"/>
    <property type="match status" value="4"/>
</dbReference>
<evidence type="ECO:0000313" key="26">
    <source>
        <dbReference type="EMBL" id="EEN57959.1"/>
    </source>
</evidence>
<keyword evidence="14" id="KW-0675">Receptor</keyword>
<keyword evidence="4" id="KW-0272">Extracellular matrix</keyword>
<evidence type="ECO:0000256" key="5">
    <source>
        <dbReference type="ARBA" id="ARBA00022692"/>
    </source>
</evidence>
<dbReference type="SMART" id="SM00327">
    <property type="entry name" value="VWA"/>
    <property type="match status" value="2"/>
</dbReference>
<dbReference type="Pfam" id="PF01391">
    <property type="entry name" value="Collagen"/>
    <property type="match status" value="1"/>
</dbReference>
<feature type="region of interest" description="Disordered" evidence="21">
    <location>
        <begin position="156"/>
        <end position="255"/>
    </location>
</feature>
<dbReference type="GO" id="GO:0016020">
    <property type="term" value="C:membrane"/>
    <property type="evidence" value="ECO:0007669"/>
    <property type="project" value="UniProtKB-SubCell"/>
</dbReference>
<dbReference type="Gene3D" id="3.90.215.10">
    <property type="entry name" value="Gamma Fibrinogen, chain A, domain 1"/>
    <property type="match status" value="1"/>
</dbReference>
<evidence type="ECO:0000256" key="10">
    <source>
        <dbReference type="ARBA" id="ARBA00022989"/>
    </source>
</evidence>
<dbReference type="PROSITE" id="PS50234">
    <property type="entry name" value="VWFA"/>
    <property type="match status" value="2"/>
</dbReference>
<dbReference type="InterPro" id="IPR002035">
    <property type="entry name" value="VWF_A"/>
</dbReference>
<evidence type="ECO:0000256" key="15">
    <source>
        <dbReference type="ARBA" id="ARBA00023180"/>
    </source>
</evidence>
<feature type="domain" description="SRCR" evidence="24">
    <location>
        <begin position="803"/>
        <end position="878"/>
    </location>
</feature>
<comment type="caution">
    <text evidence="19">Lacks conserved residue(s) required for the propagation of feature annotation.</text>
</comment>
<protein>
    <recommendedName>
        <fullName evidence="18">Soluble scavenger receptor cysteine-rich domain-containing protein SSC5D</fullName>
    </recommendedName>
</protein>
<feature type="domain" description="SRCR" evidence="24">
    <location>
        <begin position="1037"/>
        <end position="1137"/>
    </location>
</feature>
<evidence type="ECO:0000256" key="4">
    <source>
        <dbReference type="ARBA" id="ARBA00022530"/>
    </source>
</evidence>
<comment type="subunit">
    <text evidence="17">Interacts with LGALS1 and laminin.</text>
</comment>
<dbReference type="InterPro" id="IPR014716">
    <property type="entry name" value="Fibrinogen_a/b/g_C_1"/>
</dbReference>
<feature type="domain" description="VWFA" evidence="23">
    <location>
        <begin position="477"/>
        <end position="649"/>
    </location>
</feature>
<feature type="compositionally biased region" description="Pro residues" evidence="21">
    <location>
        <begin position="227"/>
        <end position="237"/>
    </location>
</feature>
<dbReference type="Gene3D" id="3.10.250.10">
    <property type="entry name" value="SRCR-like domain"/>
    <property type="match status" value="4"/>
</dbReference>
<evidence type="ECO:0000256" key="13">
    <source>
        <dbReference type="ARBA" id="ARBA00023157"/>
    </source>
</evidence>